<dbReference type="EMBL" id="BJMN01000001">
    <property type="protein sequence ID" value="GEB54396.1"/>
    <property type="molecule type" value="Genomic_DNA"/>
</dbReference>
<reference evidence="2 3" key="1">
    <citation type="submission" date="2019-06" db="EMBL/GenBank/DDBJ databases">
        <title>Whole genome shotgun sequence of Streptomyces gardneri NBRC 12865.</title>
        <authorList>
            <person name="Hosoyama A."/>
            <person name="Uohara A."/>
            <person name="Ohji S."/>
            <person name="Ichikawa N."/>
        </authorList>
    </citation>
    <scope>NUCLEOTIDE SEQUENCE [LARGE SCALE GENOMIC DNA]</scope>
    <source>
        <strain evidence="2 3">NBRC 12865</strain>
    </source>
</reference>
<evidence type="ECO:0000256" key="1">
    <source>
        <dbReference type="SAM" id="MobiDB-lite"/>
    </source>
</evidence>
<evidence type="ECO:0000313" key="2">
    <source>
        <dbReference type="EMBL" id="GEB54396.1"/>
    </source>
</evidence>
<evidence type="ECO:0000313" key="3">
    <source>
        <dbReference type="Proteomes" id="UP000315226"/>
    </source>
</evidence>
<gene>
    <name evidence="2" type="ORF">SGA01_00010</name>
</gene>
<accession>A0A4Y3R9L5</accession>
<feature type="compositionally biased region" description="Basic and acidic residues" evidence="1">
    <location>
        <begin position="60"/>
        <end position="78"/>
    </location>
</feature>
<dbReference type="Proteomes" id="UP000315226">
    <property type="component" value="Unassembled WGS sequence"/>
</dbReference>
<proteinExistence type="predicted"/>
<comment type="caution">
    <text evidence="2">The sequence shown here is derived from an EMBL/GenBank/DDBJ whole genome shotgun (WGS) entry which is preliminary data.</text>
</comment>
<organism evidence="2 3">
    <name type="scientific">Streptomyces gardneri</name>
    <dbReference type="NCBI Taxonomy" id="66892"/>
    <lineage>
        <taxon>Bacteria</taxon>
        <taxon>Bacillati</taxon>
        <taxon>Actinomycetota</taxon>
        <taxon>Actinomycetes</taxon>
        <taxon>Kitasatosporales</taxon>
        <taxon>Streptomycetaceae</taxon>
        <taxon>Streptomyces</taxon>
    </lineage>
</organism>
<dbReference type="AlphaFoldDB" id="A0A4Y3R9L5"/>
<name>A0A4Y3R9L5_9ACTN</name>
<protein>
    <submittedName>
        <fullName evidence="2">Uncharacterized protein</fullName>
    </submittedName>
</protein>
<keyword evidence="3" id="KW-1185">Reference proteome</keyword>
<feature type="region of interest" description="Disordered" evidence="1">
    <location>
        <begin position="47"/>
        <end position="78"/>
    </location>
</feature>
<sequence>MSDEYMLVERMPPEALVQRHEGRPAEQERMVRTHRARVVECRCDDEPSQTMTSHVGCDGHSADAHHLRLGGTDRDRQP</sequence>